<feature type="compositionally biased region" description="Polar residues" evidence="1">
    <location>
        <begin position="8"/>
        <end position="21"/>
    </location>
</feature>
<gene>
    <name evidence="2" type="ORF">PXEA_LOCUS34552</name>
</gene>
<dbReference type="AlphaFoldDB" id="A0A3S5C7W0"/>
<keyword evidence="3" id="KW-1185">Reference proteome</keyword>
<evidence type="ECO:0000313" key="3">
    <source>
        <dbReference type="Proteomes" id="UP000784294"/>
    </source>
</evidence>
<protein>
    <submittedName>
        <fullName evidence="2">Uncharacterized protein</fullName>
    </submittedName>
</protein>
<proteinExistence type="predicted"/>
<sequence>MWRDRKNLQSQSPGGTDWPISSTHTLQKILQGALETQFFCISSPKDELAQAVWTHLNGKLFPAHARPTAELPSTFSSIDRCLGNSPASSPRLSSAHAGLARLHQLADSRLLNEPMVQKTSII</sequence>
<comment type="caution">
    <text evidence="2">The sequence shown here is derived from an EMBL/GenBank/DDBJ whole genome shotgun (WGS) entry which is preliminary data.</text>
</comment>
<organism evidence="2 3">
    <name type="scientific">Protopolystoma xenopodis</name>
    <dbReference type="NCBI Taxonomy" id="117903"/>
    <lineage>
        <taxon>Eukaryota</taxon>
        <taxon>Metazoa</taxon>
        <taxon>Spiralia</taxon>
        <taxon>Lophotrochozoa</taxon>
        <taxon>Platyhelminthes</taxon>
        <taxon>Monogenea</taxon>
        <taxon>Polyopisthocotylea</taxon>
        <taxon>Polystomatidea</taxon>
        <taxon>Polystomatidae</taxon>
        <taxon>Protopolystoma</taxon>
    </lineage>
</organism>
<reference evidence="2" key="1">
    <citation type="submission" date="2018-11" db="EMBL/GenBank/DDBJ databases">
        <authorList>
            <consortium name="Pathogen Informatics"/>
        </authorList>
    </citation>
    <scope>NUCLEOTIDE SEQUENCE</scope>
</reference>
<name>A0A3S5C7W0_9PLAT</name>
<evidence type="ECO:0000256" key="1">
    <source>
        <dbReference type="SAM" id="MobiDB-lite"/>
    </source>
</evidence>
<dbReference type="Proteomes" id="UP000784294">
    <property type="component" value="Unassembled WGS sequence"/>
</dbReference>
<dbReference type="EMBL" id="CAAALY010267909">
    <property type="protein sequence ID" value="VEL41112.1"/>
    <property type="molecule type" value="Genomic_DNA"/>
</dbReference>
<feature type="region of interest" description="Disordered" evidence="1">
    <location>
        <begin position="1"/>
        <end position="21"/>
    </location>
</feature>
<evidence type="ECO:0000313" key="2">
    <source>
        <dbReference type="EMBL" id="VEL41112.1"/>
    </source>
</evidence>
<accession>A0A3S5C7W0</accession>